<dbReference type="GO" id="GO:0005829">
    <property type="term" value="C:cytosol"/>
    <property type="evidence" value="ECO:0007669"/>
    <property type="project" value="TreeGrafter"/>
</dbReference>
<evidence type="ECO:0000259" key="2">
    <source>
        <dbReference type="Pfam" id="PF00185"/>
    </source>
</evidence>
<dbReference type="Gene3D" id="3.40.50.1370">
    <property type="entry name" value="Aspartate/ornithine carbamoyltransferase"/>
    <property type="match status" value="2"/>
</dbReference>
<name>T1AXE3_9ZZZZ</name>
<gene>
    <name evidence="3" type="ORF">B1A_08549</name>
</gene>
<accession>T1AXE3</accession>
<protein>
    <submittedName>
        <fullName evidence="3">Aspartate carbamoyltransferase catalytic subunit</fullName>
    </submittedName>
</protein>
<dbReference type="GO" id="GO:0016597">
    <property type="term" value="F:amino acid binding"/>
    <property type="evidence" value="ECO:0007669"/>
    <property type="project" value="InterPro"/>
</dbReference>
<dbReference type="GO" id="GO:0044205">
    <property type="term" value="P:'de novo' UMP biosynthetic process"/>
    <property type="evidence" value="ECO:0007669"/>
    <property type="project" value="UniProtKB-UniPathway"/>
</dbReference>
<dbReference type="EMBL" id="AUZX01006101">
    <property type="protein sequence ID" value="EQD65301.1"/>
    <property type="molecule type" value="Genomic_DNA"/>
</dbReference>
<sequence>MLRIQTERIAQADLPDAARYYASYGLTPERLALARPDAIVMHPQPMNRGIEIASEVADGPQSVIRDQVRNGVAVRMAVLSEVLAWRSAG</sequence>
<dbReference type="InterPro" id="IPR036901">
    <property type="entry name" value="Asp/Orn_carbamoylTrfase_sf"/>
</dbReference>
<dbReference type="AlphaFoldDB" id="T1AXE3"/>
<dbReference type="InterPro" id="IPR006130">
    <property type="entry name" value="Asp/Orn_carbamoylTrfase"/>
</dbReference>
<dbReference type="InterPro" id="IPR006131">
    <property type="entry name" value="Asp_carbamoyltransf_Asp/Orn-bd"/>
</dbReference>
<dbReference type="Pfam" id="PF00185">
    <property type="entry name" value="OTCace"/>
    <property type="match status" value="1"/>
</dbReference>
<reference evidence="3" key="2">
    <citation type="journal article" date="2014" name="ISME J.">
        <title>Microbial stratification in low pH oxic and suboxic macroscopic growths along an acid mine drainage.</title>
        <authorList>
            <person name="Mendez-Garcia C."/>
            <person name="Mesa V."/>
            <person name="Sprenger R.R."/>
            <person name="Richter M."/>
            <person name="Diez M.S."/>
            <person name="Solano J."/>
            <person name="Bargiela R."/>
            <person name="Golyshina O.V."/>
            <person name="Manteca A."/>
            <person name="Ramos J.L."/>
            <person name="Gallego J.R."/>
            <person name="Llorente I."/>
            <person name="Martins Dos Santos V.A."/>
            <person name="Jensen O.N."/>
            <person name="Pelaez A.I."/>
            <person name="Sanchez J."/>
            <person name="Ferrer M."/>
        </authorList>
    </citation>
    <scope>NUCLEOTIDE SEQUENCE</scope>
</reference>
<dbReference type="PRINTS" id="PR00100">
    <property type="entry name" value="AOTCASE"/>
</dbReference>
<feature type="domain" description="Aspartate/ornithine carbamoyltransferase Asp/Orn-binding" evidence="2">
    <location>
        <begin position="16"/>
        <end position="80"/>
    </location>
</feature>
<reference evidence="3" key="1">
    <citation type="submission" date="2013-08" db="EMBL/GenBank/DDBJ databases">
        <authorList>
            <person name="Mendez C."/>
            <person name="Richter M."/>
            <person name="Ferrer M."/>
            <person name="Sanchez J."/>
        </authorList>
    </citation>
    <scope>NUCLEOTIDE SEQUENCE</scope>
</reference>
<comment type="caution">
    <text evidence="3">The sequence shown here is derived from an EMBL/GenBank/DDBJ whole genome shotgun (WGS) entry which is preliminary data.</text>
</comment>
<dbReference type="PANTHER" id="PTHR45753:SF6">
    <property type="entry name" value="ASPARTATE CARBAMOYLTRANSFERASE"/>
    <property type="match status" value="1"/>
</dbReference>
<dbReference type="SUPFAM" id="SSF53671">
    <property type="entry name" value="Aspartate/ornithine carbamoyltransferase"/>
    <property type="match status" value="1"/>
</dbReference>
<dbReference type="GO" id="GO:0006520">
    <property type="term" value="P:amino acid metabolic process"/>
    <property type="evidence" value="ECO:0007669"/>
    <property type="project" value="InterPro"/>
</dbReference>
<dbReference type="PANTHER" id="PTHR45753">
    <property type="entry name" value="ORNITHINE CARBAMOYLTRANSFERASE, MITOCHONDRIAL"/>
    <property type="match status" value="1"/>
</dbReference>
<proteinExistence type="predicted"/>
<dbReference type="GO" id="GO:0016743">
    <property type="term" value="F:carboxyl- or carbamoyltransferase activity"/>
    <property type="evidence" value="ECO:0007669"/>
    <property type="project" value="InterPro"/>
</dbReference>
<dbReference type="UniPathway" id="UPA00070">
    <property type="reaction ID" value="UER00116"/>
</dbReference>
<keyword evidence="1 3" id="KW-0808">Transferase</keyword>
<evidence type="ECO:0000256" key="1">
    <source>
        <dbReference type="ARBA" id="ARBA00022679"/>
    </source>
</evidence>
<organism evidence="3">
    <name type="scientific">mine drainage metagenome</name>
    <dbReference type="NCBI Taxonomy" id="410659"/>
    <lineage>
        <taxon>unclassified sequences</taxon>
        <taxon>metagenomes</taxon>
        <taxon>ecological metagenomes</taxon>
    </lineage>
</organism>
<evidence type="ECO:0000313" key="3">
    <source>
        <dbReference type="EMBL" id="EQD65301.1"/>
    </source>
</evidence>